<evidence type="ECO:0000313" key="6">
    <source>
        <dbReference type="EMBL" id="KAF1022132.1"/>
    </source>
</evidence>
<evidence type="ECO:0000256" key="1">
    <source>
        <dbReference type="ARBA" id="ARBA00022491"/>
    </source>
</evidence>
<accession>A0A833UBB5</accession>
<feature type="domain" description="HTH merR-type" evidence="5">
    <location>
        <begin position="1"/>
        <end position="68"/>
    </location>
</feature>
<dbReference type="SMART" id="SM00422">
    <property type="entry name" value="HTH_MERR"/>
    <property type="match status" value="1"/>
</dbReference>
<keyword evidence="4" id="KW-0804">Transcription</keyword>
<dbReference type="SUPFAM" id="SSF46955">
    <property type="entry name" value="Putative DNA-binding domain"/>
    <property type="match status" value="1"/>
</dbReference>
<dbReference type="AlphaFoldDB" id="A0A833UBB5"/>
<dbReference type="Proteomes" id="UP000490535">
    <property type="component" value="Unassembled WGS sequence"/>
</dbReference>
<evidence type="ECO:0000256" key="4">
    <source>
        <dbReference type="ARBA" id="ARBA00023163"/>
    </source>
</evidence>
<gene>
    <name evidence="6" type="primary">cueR_2</name>
    <name evidence="6" type="ORF">GAK29_03253</name>
</gene>
<name>A0A833UBB5_ACIBZ</name>
<sequence>MNISQFSKKHGVSADTLRFYEELIILVPDRLKNGYRNYQEHHEQQIKLIIALKSIGFSLIEIKHILELSQQPASETCNILSNQLIDEKLAMIHQHILLLEYGKNTLKQLKRYIKDNTFIQNQPKIEAMIENLYQLSKKSKTQ</sequence>
<dbReference type="PANTHER" id="PTHR30204:SF69">
    <property type="entry name" value="MERR-FAMILY TRANSCRIPTIONAL REGULATOR"/>
    <property type="match status" value="1"/>
</dbReference>
<dbReference type="EMBL" id="WNDP01000097">
    <property type="protein sequence ID" value="KAF1022132.1"/>
    <property type="molecule type" value="Genomic_DNA"/>
</dbReference>
<evidence type="ECO:0000256" key="3">
    <source>
        <dbReference type="ARBA" id="ARBA00023125"/>
    </source>
</evidence>
<dbReference type="PANTHER" id="PTHR30204">
    <property type="entry name" value="REDOX-CYCLING DRUG-SENSING TRANSCRIPTIONAL ACTIVATOR SOXR"/>
    <property type="match status" value="1"/>
</dbReference>
<organism evidence="6 7">
    <name type="scientific">Acinetobacter bereziniae</name>
    <name type="common">Acinetobacter genomosp. 10</name>
    <dbReference type="NCBI Taxonomy" id="106648"/>
    <lineage>
        <taxon>Bacteria</taxon>
        <taxon>Pseudomonadati</taxon>
        <taxon>Pseudomonadota</taxon>
        <taxon>Gammaproteobacteria</taxon>
        <taxon>Moraxellales</taxon>
        <taxon>Moraxellaceae</taxon>
        <taxon>Acinetobacter</taxon>
    </lineage>
</organism>
<dbReference type="Gene3D" id="1.10.1660.10">
    <property type="match status" value="1"/>
</dbReference>
<evidence type="ECO:0000259" key="5">
    <source>
        <dbReference type="PROSITE" id="PS50937"/>
    </source>
</evidence>
<dbReference type="GO" id="GO:0003677">
    <property type="term" value="F:DNA binding"/>
    <property type="evidence" value="ECO:0007669"/>
    <property type="project" value="UniProtKB-KW"/>
</dbReference>
<dbReference type="GO" id="GO:0003700">
    <property type="term" value="F:DNA-binding transcription factor activity"/>
    <property type="evidence" value="ECO:0007669"/>
    <property type="project" value="InterPro"/>
</dbReference>
<comment type="caution">
    <text evidence="6">The sequence shown here is derived from an EMBL/GenBank/DDBJ whole genome shotgun (WGS) entry which is preliminary data.</text>
</comment>
<evidence type="ECO:0000313" key="7">
    <source>
        <dbReference type="Proteomes" id="UP000490535"/>
    </source>
</evidence>
<keyword evidence="3" id="KW-0238">DNA-binding</keyword>
<dbReference type="InterPro" id="IPR000551">
    <property type="entry name" value="MerR-type_HTH_dom"/>
</dbReference>
<dbReference type="InterPro" id="IPR009061">
    <property type="entry name" value="DNA-bd_dom_put_sf"/>
</dbReference>
<keyword evidence="1" id="KW-0678">Repressor</keyword>
<keyword evidence="2" id="KW-0805">Transcription regulation</keyword>
<dbReference type="PROSITE" id="PS50937">
    <property type="entry name" value="HTH_MERR_2"/>
    <property type="match status" value="1"/>
</dbReference>
<evidence type="ECO:0000256" key="2">
    <source>
        <dbReference type="ARBA" id="ARBA00023015"/>
    </source>
</evidence>
<reference evidence="7" key="1">
    <citation type="journal article" date="2020" name="MBio">
        <title>Horizontal gene transfer to a defensive symbiont with a reduced genome amongst a multipartite beetle microbiome.</title>
        <authorList>
            <person name="Waterworth S.C."/>
            <person name="Florez L.V."/>
            <person name="Rees E.R."/>
            <person name="Hertweck C."/>
            <person name="Kaltenpoth M."/>
            <person name="Kwan J.C."/>
        </authorList>
    </citation>
    <scope>NUCLEOTIDE SEQUENCE [LARGE SCALE GENOMIC DNA]</scope>
</reference>
<dbReference type="InterPro" id="IPR047057">
    <property type="entry name" value="MerR_fam"/>
</dbReference>
<proteinExistence type="predicted"/>
<protein>
    <submittedName>
        <fullName evidence="6">HTH-type transcriptional regulator CueR</fullName>
    </submittedName>
</protein>
<dbReference type="Pfam" id="PF13411">
    <property type="entry name" value="MerR_1"/>
    <property type="match status" value="1"/>
</dbReference>